<keyword evidence="5" id="KW-1185">Reference proteome</keyword>
<feature type="region of interest" description="Disordered" evidence="1">
    <location>
        <begin position="1"/>
        <end position="30"/>
    </location>
</feature>
<dbReference type="Pfam" id="PF23213">
    <property type="entry name" value="DUF7065"/>
    <property type="match status" value="1"/>
</dbReference>
<dbReference type="SUPFAM" id="SSF159245">
    <property type="entry name" value="AttH-like"/>
    <property type="match status" value="1"/>
</dbReference>
<feature type="compositionally biased region" description="Basic and acidic residues" evidence="1">
    <location>
        <begin position="20"/>
        <end position="30"/>
    </location>
</feature>
<sequence>MTSAENQEFPYAPGLSASDDGNHAPGEGDKWQESSLVAYCDPSRGLAGFHRIGIHPNLGEASVYSWLQIDGRMVSQAKRTNLPIPAGPVTGTTLEGVTFRTPDPLRTCEIEVERDGVHAEVLFESFTGPVQMNMDVGGATVGKGHYDSIGRVTGKFSAGSEQFAFDGVGFLDHSWGPRDAGGILAHRWMMAALDAGNHINTFPTIGPRGRAMLGYVMLDGELSFTADVSSELSIGDDHLDVRAARARITDEFGRTVEINGVSAGEYSIQPYGQGYFCAHKPMVWNCRGRTWPGMLEWSAIRFVPPWHRERLGIEKDNSWLKWDGDQP</sequence>
<dbReference type="InterPro" id="IPR055493">
    <property type="entry name" value="DUF7065"/>
</dbReference>
<evidence type="ECO:0000313" key="5">
    <source>
        <dbReference type="Proteomes" id="UP000522081"/>
    </source>
</evidence>
<dbReference type="RefSeq" id="WP_179405702.1">
    <property type="nucleotide sequence ID" value="NZ_BMGF01000001.1"/>
</dbReference>
<dbReference type="Pfam" id="PF23212">
    <property type="entry name" value="DUF7064"/>
    <property type="match status" value="1"/>
</dbReference>
<dbReference type="EMBL" id="JACBZF010000001">
    <property type="protein sequence ID" value="NYH93726.1"/>
    <property type="molecule type" value="Genomic_DNA"/>
</dbReference>
<evidence type="ECO:0008006" key="6">
    <source>
        <dbReference type="Google" id="ProtNLM"/>
    </source>
</evidence>
<dbReference type="InterPro" id="IPR055492">
    <property type="entry name" value="DUF7064"/>
</dbReference>
<organism evidence="4 5">
    <name type="scientific">Novosphingobium marinum</name>
    <dbReference type="NCBI Taxonomy" id="1514948"/>
    <lineage>
        <taxon>Bacteria</taxon>
        <taxon>Pseudomonadati</taxon>
        <taxon>Pseudomonadota</taxon>
        <taxon>Alphaproteobacteria</taxon>
        <taxon>Sphingomonadales</taxon>
        <taxon>Sphingomonadaceae</taxon>
        <taxon>Novosphingobium</taxon>
    </lineage>
</organism>
<evidence type="ECO:0000256" key="1">
    <source>
        <dbReference type="SAM" id="MobiDB-lite"/>
    </source>
</evidence>
<dbReference type="AlphaFoldDB" id="A0A7Z0BRC9"/>
<evidence type="ECO:0000313" key="4">
    <source>
        <dbReference type="EMBL" id="NYH93726.1"/>
    </source>
</evidence>
<feature type="domain" description="DUF7065" evidence="3">
    <location>
        <begin position="22"/>
        <end position="178"/>
    </location>
</feature>
<proteinExistence type="predicted"/>
<evidence type="ECO:0000259" key="3">
    <source>
        <dbReference type="Pfam" id="PF23213"/>
    </source>
</evidence>
<reference evidence="4 5" key="1">
    <citation type="submission" date="2020-07" db="EMBL/GenBank/DDBJ databases">
        <title>Genomic Encyclopedia of Type Strains, Phase IV (KMG-IV): sequencing the most valuable type-strain genomes for metagenomic binning, comparative biology and taxonomic classification.</title>
        <authorList>
            <person name="Goeker M."/>
        </authorList>
    </citation>
    <scope>NUCLEOTIDE SEQUENCE [LARGE SCALE GENOMIC DNA]</scope>
    <source>
        <strain evidence="4 5">DSM 29043</strain>
    </source>
</reference>
<feature type="domain" description="DUF7064" evidence="2">
    <location>
        <begin position="181"/>
        <end position="299"/>
    </location>
</feature>
<evidence type="ECO:0000259" key="2">
    <source>
        <dbReference type="Pfam" id="PF23212"/>
    </source>
</evidence>
<dbReference type="Proteomes" id="UP000522081">
    <property type="component" value="Unassembled WGS sequence"/>
</dbReference>
<accession>A0A7Z0BRC9</accession>
<comment type="caution">
    <text evidence="4">The sequence shown here is derived from an EMBL/GenBank/DDBJ whole genome shotgun (WGS) entry which is preliminary data.</text>
</comment>
<gene>
    <name evidence="4" type="ORF">FHS75_000031</name>
</gene>
<name>A0A7Z0BRC9_9SPHN</name>
<protein>
    <recommendedName>
        <fullName evidence="6">6-phosphofructokinase</fullName>
    </recommendedName>
</protein>